<gene>
    <name evidence="1" type="ordered locus">YpsIP31758_0921</name>
</gene>
<dbReference type="AlphaFoldDB" id="A0A0U1R385"/>
<evidence type="ECO:0000313" key="1">
    <source>
        <dbReference type="EMBL" id="ABS49784.1"/>
    </source>
</evidence>
<dbReference type="Proteomes" id="UP000002412">
    <property type="component" value="Chromosome"/>
</dbReference>
<dbReference type="EMBL" id="CP000720">
    <property type="protein sequence ID" value="ABS49784.1"/>
    <property type="molecule type" value="Genomic_DNA"/>
</dbReference>
<protein>
    <submittedName>
        <fullName evidence="1">Uncharacterized protein</fullName>
    </submittedName>
</protein>
<organism evidence="1 2">
    <name type="scientific">Yersinia pseudotuberculosis serotype O:1b (strain IP 31758)</name>
    <dbReference type="NCBI Taxonomy" id="349747"/>
    <lineage>
        <taxon>Bacteria</taxon>
        <taxon>Pseudomonadati</taxon>
        <taxon>Pseudomonadota</taxon>
        <taxon>Gammaproteobacteria</taxon>
        <taxon>Enterobacterales</taxon>
        <taxon>Yersiniaceae</taxon>
        <taxon>Yersinia</taxon>
    </lineage>
</organism>
<dbReference type="KEGG" id="ypi:YpsIP31758_0921"/>
<accession>A0A0U1R385</accession>
<dbReference type="HOGENOM" id="CLU_3319652_0_0_6"/>
<name>A0A0U1R385_YERP3</name>
<proteinExistence type="predicted"/>
<reference evidence="1 2" key="1">
    <citation type="journal article" date="2007" name="PLoS Genet.">
        <title>The complete genome sequence of Yersinia pseudotuberculosis IP31758, the causative agent of Far East scarlet-like fever.</title>
        <authorList>
            <person name="Eppinger M."/>
            <person name="Rosovitz M.J."/>
            <person name="Fricke W.F."/>
            <person name="Rasko D.A."/>
            <person name="Kokorina G."/>
            <person name="Fayolle C."/>
            <person name="Lindler L.E."/>
            <person name="Carniel E."/>
            <person name="Ravel J."/>
        </authorList>
    </citation>
    <scope>NUCLEOTIDE SEQUENCE [LARGE SCALE GENOMIC DNA]</scope>
    <source>
        <strain evidence="1 2">IP 31758</strain>
    </source>
</reference>
<sequence>MSDGAHWIFCCDRNTFDDVIYRWIRVIGFFTYAPVTIKE</sequence>
<evidence type="ECO:0000313" key="2">
    <source>
        <dbReference type="Proteomes" id="UP000002412"/>
    </source>
</evidence>